<feature type="domain" description="Cysteine-rich" evidence="6">
    <location>
        <begin position="329"/>
        <end position="401"/>
    </location>
</feature>
<dbReference type="InterPro" id="IPR017896">
    <property type="entry name" value="4Fe4S_Fe-S-bd"/>
</dbReference>
<reference evidence="8 9" key="1">
    <citation type="journal article" date="2017" name="ISME J.">
        <title>Energy and carbon metabolisms in a deep terrestrial subsurface fluid microbial community.</title>
        <authorList>
            <person name="Momper L."/>
            <person name="Jungbluth S.P."/>
            <person name="Lee M.D."/>
            <person name="Amend J.P."/>
        </authorList>
    </citation>
    <scope>NUCLEOTIDE SEQUENCE [LARGE SCALE GENOMIC DNA]</scope>
    <source>
        <strain evidence="8">SURF_5</strain>
    </source>
</reference>
<dbReference type="AlphaFoldDB" id="A0A3A4NBC1"/>
<dbReference type="GO" id="GO:0005886">
    <property type="term" value="C:plasma membrane"/>
    <property type="evidence" value="ECO:0007669"/>
    <property type="project" value="TreeGrafter"/>
</dbReference>
<dbReference type="PANTHER" id="PTHR43255">
    <property type="entry name" value="IRON-SULFUR-BINDING OXIDOREDUCTASE FADF-RELATED-RELATED"/>
    <property type="match status" value="1"/>
</dbReference>
<evidence type="ECO:0000256" key="3">
    <source>
        <dbReference type="ARBA" id="ARBA00023002"/>
    </source>
</evidence>
<evidence type="ECO:0000313" key="9">
    <source>
        <dbReference type="Proteomes" id="UP000265882"/>
    </source>
</evidence>
<keyword evidence="3" id="KW-0560">Oxidoreductase</keyword>
<organism evidence="8 9">
    <name type="scientific">Abyssobacteria bacterium (strain SURF_5)</name>
    <dbReference type="NCBI Taxonomy" id="2093360"/>
    <lineage>
        <taxon>Bacteria</taxon>
        <taxon>Pseudomonadati</taxon>
        <taxon>Candidatus Hydrogenedentota</taxon>
        <taxon>Candidatus Abyssobacteria</taxon>
    </lineage>
</organism>
<dbReference type="GO" id="GO:0051539">
    <property type="term" value="F:4 iron, 4 sulfur cluster binding"/>
    <property type="evidence" value="ECO:0007669"/>
    <property type="project" value="UniProtKB-KW"/>
</dbReference>
<keyword evidence="5" id="KW-0411">Iron-sulfur</keyword>
<dbReference type="PANTHER" id="PTHR43255:SF1">
    <property type="entry name" value="IRON-SULFUR-BINDING OXIDOREDUCTASE FADF-RELATED"/>
    <property type="match status" value="1"/>
</dbReference>
<keyword evidence="2" id="KW-0479">Metal-binding</keyword>
<protein>
    <submittedName>
        <fullName evidence="8">(Fe-S)-binding protein</fullName>
    </submittedName>
</protein>
<feature type="domain" description="Cysteine-rich" evidence="6">
    <location>
        <begin position="158"/>
        <end position="243"/>
    </location>
</feature>
<dbReference type="EMBL" id="QZKU01000130">
    <property type="protein sequence ID" value="RJP15965.1"/>
    <property type="molecule type" value="Genomic_DNA"/>
</dbReference>
<evidence type="ECO:0000256" key="1">
    <source>
        <dbReference type="ARBA" id="ARBA00022485"/>
    </source>
</evidence>
<keyword evidence="1" id="KW-0004">4Fe-4S</keyword>
<evidence type="ECO:0000256" key="5">
    <source>
        <dbReference type="ARBA" id="ARBA00023014"/>
    </source>
</evidence>
<dbReference type="InterPro" id="IPR004017">
    <property type="entry name" value="Cys_rich_dom"/>
</dbReference>
<proteinExistence type="predicted"/>
<name>A0A3A4NBC1_ABYX5</name>
<dbReference type="InterPro" id="IPR051460">
    <property type="entry name" value="HdrC_iron-sulfur_subunit"/>
</dbReference>
<dbReference type="Pfam" id="PF02754">
    <property type="entry name" value="CCG"/>
    <property type="match status" value="2"/>
</dbReference>
<dbReference type="GO" id="GO:0016491">
    <property type="term" value="F:oxidoreductase activity"/>
    <property type="evidence" value="ECO:0007669"/>
    <property type="project" value="UniProtKB-KW"/>
</dbReference>
<evidence type="ECO:0000259" key="6">
    <source>
        <dbReference type="Pfam" id="PF02754"/>
    </source>
</evidence>
<sequence>MALQEYEKSMNYCIRCSHCKWTPFNKIKSKRYSGNCPAISRYNFHSYAGGGRVAIAYSLYLGRSEITDEVLQTIYRCQLCGMCQVACHLVGEICEPLEIARELRIKCVEEGEILPEHMMMIDSLRKNDNPLGEPKEGRGDWAEGLGLKNINKEKADAVFHAGCRFSYDPDLRRIVRGAAQLLLQAGVDIGIGGSEESCCGGRAFDIGYRGQMENYADDIISRLKSASATKIITPCADCYSAFKHMYPMIRKEMDIEILHTTEYFARLIQQGKLKPRGTDFQRVTYHDPCHLGRLGEPYIPWDGEWKKVWGQLNVPDPPRQIRRGIDGVYEAPREILRSVPGLELVEMERIREYSWCCGAGGGVREAFEDFSEWTALERIEEARDTGAQALVTTCGWCERNFRDALETSGADFPILDITELLIGD</sequence>
<evidence type="ECO:0000256" key="4">
    <source>
        <dbReference type="ARBA" id="ARBA00023004"/>
    </source>
</evidence>
<evidence type="ECO:0000256" key="2">
    <source>
        <dbReference type="ARBA" id="ARBA00022723"/>
    </source>
</evidence>
<dbReference type="Proteomes" id="UP000265882">
    <property type="component" value="Unassembled WGS sequence"/>
</dbReference>
<accession>A0A3A4NBC1</accession>
<dbReference type="Pfam" id="PF13183">
    <property type="entry name" value="Fer4_8"/>
    <property type="match status" value="1"/>
</dbReference>
<comment type="caution">
    <text evidence="8">The sequence shown here is derived from an EMBL/GenBank/DDBJ whole genome shotgun (WGS) entry which is preliminary data.</text>
</comment>
<keyword evidence="4" id="KW-0408">Iron</keyword>
<dbReference type="GO" id="GO:0046872">
    <property type="term" value="F:metal ion binding"/>
    <property type="evidence" value="ECO:0007669"/>
    <property type="project" value="UniProtKB-KW"/>
</dbReference>
<feature type="domain" description="4Fe-4S ferredoxin-type" evidence="7">
    <location>
        <begin position="10"/>
        <end position="88"/>
    </location>
</feature>
<evidence type="ECO:0000313" key="8">
    <source>
        <dbReference type="EMBL" id="RJP15965.1"/>
    </source>
</evidence>
<gene>
    <name evidence="8" type="ORF">C4520_19725</name>
</gene>
<evidence type="ECO:0000259" key="7">
    <source>
        <dbReference type="Pfam" id="PF13183"/>
    </source>
</evidence>